<dbReference type="SUPFAM" id="SSF56935">
    <property type="entry name" value="Porins"/>
    <property type="match status" value="1"/>
</dbReference>
<keyword evidence="3" id="KW-1185">Reference proteome</keyword>
<dbReference type="Proteomes" id="UP000324973">
    <property type="component" value="Unassembled WGS sequence"/>
</dbReference>
<accession>A0A5D4XLR5</accession>
<proteinExistence type="predicted"/>
<comment type="caution">
    <text evidence="2">The sequence shown here is derived from an EMBL/GenBank/DDBJ whole genome shotgun (WGS) entry which is preliminary data.</text>
</comment>
<keyword evidence="1" id="KW-0732">Signal</keyword>
<reference evidence="2 3" key="1">
    <citation type="submission" date="2019-08" db="EMBL/GenBank/DDBJ databases">
        <title>Luteimonas viscosus sp. nov., isolated from soil of a sunflower field.</title>
        <authorList>
            <person name="Jianli Z."/>
            <person name="Ying Z."/>
        </authorList>
    </citation>
    <scope>NUCLEOTIDE SEQUENCE [LARGE SCALE GENOMIC DNA]</scope>
    <source>
        <strain evidence="2 3">XBU10</strain>
    </source>
</reference>
<evidence type="ECO:0000313" key="3">
    <source>
        <dbReference type="Proteomes" id="UP000324973"/>
    </source>
</evidence>
<organism evidence="2 3">
    <name type="scientific">Luteimonas viscosa</name>
    <dbReference type="NCBI Taxonomy" id="1132694"/>
    <lineage>
        <taxon>Bacteria</taxon>
        <taxon>Pseudomonadati</taxon>
        <taxon>Pseudomonadota</taxon>
        <taxon>Gammaproteobacteria</taxon>
        <taxon>Lysobacterales</taxon>
        <taxon>Lysobacteraceae</taxon>
        <taxon>Luteimonas</taxon>
    </lineage>
</organism>
<dbReference type="Gene3D" id="2.40.160.10">
    <property type="entry name" value="Porin"/>
    <property type="match status" value="1"/>
</dbReference>
<dbReference type="InterPro" id="IPR023614">
    <property type="entry name" value="Porin_dom_sf"/>
</dbReference>
<name>A0A5D4XLR5_9GAMM</name>
<protein>
    <submittedName>
        <fullName evidence="2">DUF560 domain-containing protein</fullName>
    </submittedName>
</protein>
<feature type="chain" id="PRO_5022917876" evidence="1">
    <location>
        <begin position="26"/>
        <end position="433"/>
    </location>
</feature>
<feature type="signal peptide" evidence="1">
    <location>
        <begin position="1"/>
        <end position="25"/>
    </location>
</feature>
<evidence type="ECO:0000313" key="2">
    <source>
        <dbReference type="EMBL" id="TYT23610.1"/>
    </source>
</evidence>
<dbReference type="EMBL" id="VTFT01000002">
    <property type="protein sequence ID" value="TYT23610.1"/>
    <property type="molecule type" value="Genomic_DNA"/>
</dbReference>
<gene>
    <name evidence="2" type="ORF">FZO89_15315</name>
</gene>
<dbReference type="OrthoDB" id="5979319at2"/>
<dbReference type="AlphaFoldDB" id="A0A5D4XLR5"/>
<evidence type="ECO:0000256" key="1">
    <source>
        <dbReference type="SAM" id="SignalP"/>
    </source>
</evidence>
<dbReference type="RefSeq" id="WP_149104306.1">
    <property type="nucleotide sequence ID" value="NZ_VTFT01000002.1"/>
</dbReference>
<sequence>MRNRRKGLPAACVAVLAVAPLHAHAVRVDYAVDAGVERNDNVLMSSTDPTESSALRAGVGFVVAEETSTVQANIGGRFDYWNYVDGPQSNTFETSLSGRLNWFFVPETLSFTIEDSLEMRPIDRFAPDSVDNRQRVNVLSLGPNLHFNWSQAVRGRAEVRWIDSSAEEEDEFESQRVSAALHAIRALDQTSSVTLSLRGQDVDFDNDLTARDYRRYDGYVRYQKQLVRLGFAFDAGYTWVDYADGSSASHPMLRGQLDWQFSPRNALSLGLAHQLTDSSDSALQGIGAVTEVPDSLSSATSAVDASVYEEDRIDLTYAYRHERVDFTIGPYYERVDYVDPTGFDETRRGVVLQLSYRLSQTWDLRTFADVARSNFTDLGLRTEDKRFGLGLSRTWSRHWSSALDYLHYRRDDEGPFGDSRQNVWYLTVTYRNR</sequence>